<evidence type="ECO:0000313" key="7">
    <source>
        <dbReference type="Proteomes" id="UP001172684"/>
    </source>
</evidence>
<dbReference type="CDD" id="cd12148">
    <property type="entry name" value="fungal_TF_MHR"/>
    <property type="match status" value="1"/>
</dbReference>
<evidence type="ECO:0000256" key="4">
    <source>
        <dbReference type="SAM" id="MobiDB-lite"/>
    </source>
</evidence>
<keyword evidence="2" id="KW-0479">Metal-binding</keyword>
<proteinExistence type="predicted"/>
<evidence type="ECO:0000259" key="5">
    <source>
        <dbReference type="PROSITE" id="PS50048"/>
    </source>
</evidence>
<feature type="compositionally biased region" description="Basic and acidic residues" evidence="4">
    <location>
        <begin position="99"/>
        <end position="109"/>
    </location>
</feature>
<dbReference type="SUPFAM" id="SSF57701">
    <property type="entry name" value="Zn2/Cys6 DNA-binding domain"/>
    <property type="match status" value="1"/>
</dbReference>
<keyword evidence="7" id="KW-1185">Reference proteome</keyword>
<dbReference type="Pfam" id="PF04082">
    <property type="entry name" value="Fungal_trans"/>
    <property type="match status" value="1"/>
</dbReference>
<dbReference type="SMART" id="SM00066">
    <property type="entry name" value="GAL4"/>
    <property type="match status" value="1"/>
</dbReference>
<dbReference type="InterPro" id="IPR007219">
    <property type="entry name" value="XnlR_reg_dom"/>
</dbReference>
<accession>A0ABQ9NJI7</accession>
<dbReference type="PROSITE" id="PS00463">
    <property type="entry name" value="ZN2_CY6_FUNGAL_1"/>
    <property type="match status" value="1"/>
</dbReference>
<comment type="subcellular location">
    <subcellularLocation>
        <location evidence="1">Nucleus</location>
    </subcellularLocation>
</comment>
<evidence type="ECO:0000256" key="3">
    <source>
        <dbReference type="ARBA" id="ARBA00023242"/>
    </source>
</evidence>
<feature type="region of interest" description="Disordered" evidence="4">
    <location>
        <begin position="99"/>
        <end position="148"/>
    </location>
</feature>
<dbReference type="EMBL" id="JAPDRL010000072">
    <property type="protein sequence ID" value="KAJ9659759.1"/>
    <property type="molecule type" value="Genomic_DNA"/>
</dbReference>
<evidence type="ECO:0000256" key="2">
    <source>
        <dbReference type="ARBA" id="ARBA00022723"/>
    </source>
</evidence>
<dbReference type="InterPro" id="IPR001138">
    <property type="entry name" value="Zn2Cys6_DnaBD"/>
</dbReference>
<dbReference type="Proteomes" id="UP001172684">
    <property type="component" value="Unassembled WGS sequence"/>
</dbReference>
<sequence length="790" mass="88419">MSDPSNTSRRASGPSPERAASSTAERKAHASASAPPRIRRRNRLITSCLECRRRKLKCDKQNPCTNCTKFGRDCLFLAPALDPAAQLRLAEMKEKIGSLERSLEEDVARRPSVSKSKPSINLPGLEDADSADEDDPEDERDLEPTPMAIADTAYSQEADDDIMDLGIALGKMRITEKLGGYARPKLAEELNEILKVVPGAPPSDSGFSSLAASPKSAHSLAPGPDYIPPASSFLFAPEPRRDTLLHFLPSKAAADKLIARYFEAVHPVTRIVHRPSFERQYSLFWQNIGVSIEPPFSFQAAVLAALLSAVISLPDDSILSEYGASKPELVENFRQGAETALARANFLRTTKLETLQAFVMYMIPLCRKEVSRAHSALLASAIRLAECMSLNRDGSHYGLSPVETHVRRLVWYQLCVLDIRVCQAVGPRPIIRREDFDTKFPLNVDDFELESPNPPTNDADRWTDMTLTRMRFECTEMQRLIWIERPRVERKKTTLTALLSKIQNFWAAMEKRYFPMLDKRIPIHYFAYCMYIVASRGMHIGVLSRYITNAQRMMPERLRQLTMSSGTVQLEHAITLETNPSLATWAWYSGALQQYHTALLLMGELYVSRPNPREEERIWRCLDYVFELPPEMTTLEKVRYVLIELRDRASVLQSVRKTRAPTTMRDPGPVSYVSEYSQNAKQGVGAQRMAYFRGHPSVNNAGPNFDFNSIADGVHGEALATPAQQVGPGSAIGASVPGGAGTMGHSESPHDLMTDIDWNEWDKIFPQDFNSGDFNIPDFSFPPGGGSMMW</sequence>
<dbReference type="InterPro" id="IPR050613">
    <property type="entry name" value="Sec_Metabolite_Reg"/>
</dbReference>
<feature type="compositionally biased region" description="Polar residues" evidence="4">
    <location>
        <begin position="1"/>
        <end position="10"/>
    </location>
</feature>
<dbReference type="SMART" id="SM00906">
    <property type="entry name" value="Fungal_trans"/>
    <property type="match status" value="1"/>
</dbReference>
<feature type="compositionally biased region" description="Acidic residues" evidence="4">
    <location>
        <begin position="126"/>
        <end position="141"/>
    </location>
</feature>
<organism evidence="6 7">
    <name type="scientific">Coniosporium apollinis</name>
    <dbReference type="NCBI Taxonomy" id="61459"/>
    <lineage>
        <taxon>Eukaryota</taxon>
        <taxon>Fungi</taxon>
        <taxon>Dikarya</taxon>
        <taxon>Ascomycota</taxon>
        <taxon>Pezizomycotina</taxon>
        <taxon>Dothideomycetes</taxon>
        <taxon>Dothideomycetes incertae sedis</taxon>
        <taxon>Coniosporium</taxon>
    </lineage>
</organism>
<dbReference type="Pfam" id="PF00172">
    <property type="entry name" value="Zn_clus"/>
    <property type="match status" value="1"/>
</dbReference>
<evidence type="ECO:0000313" key="6">
    <source>
        <dbReference type="EMBL" id="KAJ9659759.1"/>
    </source>
</evidence>
<dbReference type="PROSITE" id="PS50048">
    <property type="entry name" value="ZN2_CY6_FUNGAL_2"/>
    <property type="match status" value="1"/>
</dbReference>
<dbReference type="InterPro" id="IPR036864">
    <property type="entry name" value="Zn2-C6_fun-type_DNA-bd_sf"/>
</dbReference>
<dbReference type="PANTHER" id="PTHR31001">
    <property type="entry name" value="UNCHARACTERIZED TRANSCRIPTIONAL REGULATORY PROTEIN"/>
    <property type="match status" value="1"/>
</dbReference>
<feature type="domain" description="Zn(2)-C6 fungal-type" evidence="5">
    <location>
        <begin position="47"/>
        <end position="76"/>
    </location>
</feature>
<reference evidence="6" key="1">
    <citation type="submission" date="2022-10" db="EMBL/GenBank/DDBJ databases">
        <title>Culturing micro-colonial fungi from biological soil crusts in the Mojave desert and describing Neophaeococcomyces mojavensis, and introducing the new genera and species Taxawa tesnikishii.</title>
        <authorList>
            <person name="Kurbessoian T."/>
            <person name="Stajich J.E."/>
        </authorList>
    </citation>
    <scope>NUCLEOTIDE SEQUENCE</scope>
    <source>
        <strain evidence="6">TK_1</strain>
    </source>
</reference>
<dbReference type="PANTHER" id="PTHR31001:SF40">
    <property type="entry name" value="ZN(II)2CYS6 TRANSCRIPTION FACTOR (EUROFUNG)"/>
    <property type="match status" value="1"/>
</dbReference>
<keyword evidence="3" id="KW-0539">Nucleus</keyword>
<protein>
    <recommendedName>
        <fullName evidence="5">Zn(2)-C6 fungal-type domain-containing protein</fullName>
    </recommendedName>
</protein>
<dbReference type="CDD" id="cd00067">
    <property type="entry name" value="GAL4"/>
    <property type="match status" value="1"/>
</dbReference>
<feature type="region of interest" description="Disordered" evidence="4">
    <location>
        <begin position="1"/>
        <end position="38"/>
    </location>
</feature>
<name>A0ABQ9NJI7_9PEZI</name>
<comment type="caution">
    <text evidence="6">The sequence shown here is derived from an EMBL/GenBank/DDBJ whole genome shotgun (WGS) entry which is preliminary data.</text>
</comment>
<dbReference type="Gene3D" id="4.10.240.10">
    <property type="entry name" value="Zn(2)-C6 fungal-type DNA-binding domain"/>
    <property type="match status" value="1"/>
</dbReference>
<evidence type="ECO:0000256" key="1">
    <source>
        <dbReference type="ARBA" id="ARBA00004123"/>
    </source>
</evidence>
<gene>
    <name evidence="6" type="ORF">H2201_007195</name>
</gene>